<evidence type="ECO:0000313" key="1">
    <source>
        <dbReference type="EMBL" id="KAH7928435.1"/>
    </source>
</evidence>
<protein>
    <submittedName>
        <fullName evidence="1">Uncharacterized protein</fullName>
    </submittedName>
</protein>
<proteinExistence type="predicted"/>
<dbReference type="Proteomes" id="UP000790709">
    <property type="component" value="Unassembled WGS sequence"/>
</dbReference>
<name>A0ACB8BR55_9AGAM</name>
<dbReference type="EMBL" id="MU266353">
    <property type="protein sequence ID" value="KAH7928435.1"/>
    <property type="molecule type" value="Genomic_DNA"/>
</dbReference>
<reference evidence="1" key="1">
    <citation type="journal article" date="2021" name="New Phytol.">
        <title>Evolutionary innovations through gain and loss of genes in the ectomycorrhizal Boletales.</title>
        <authorList>
            <person name="Wu G."/>
            <person name="Miyauchi S."/>
            <person name="Morin E."/>
            <person name="Kuo A."/>
            <person name="Drula E."/>
            <person name="Varga T."/>
            <person name="Kohler A."/>
            <person name="Feng B."/>
            <person name="Cao Y."/>
            <person name="Lipzen A."/>
            <person name="Daum C."/>
            <person name="Hundley H."/>
            <person name="Pangilinan J."/>
            <person name="Johnson J."/>
            <person name="Barry K."/>
            <person name="LaButti K."/>
            <person name="Ng V."/>
            <person name="Ahrendt S."/>
            <person name="Min B."/>
            <person name="Choi I.G."/>
            <person name="Park H."/>
            <person name="Plett J.M."/>
            <person name="Magnuson J."/>
            <person name="Spatafora J.W."/>
            <person name="Nagy L.G."/>
            <person name="Henrissat B."/>
            <person name="Grigoriev I.V."/>
            <person name="Yang Z.L."/>
            <person name="Xu J."/>
            <person name="Martin F.M."/>
        </authorList>
    </citation>
    <scope>NUCLEOTIDE SEQUENCE</scope>
    <source>
        <strain evidence="1">KUC20120723A-06</strain>
    </source>
</reference>
<comment type="caution">
    <text evidence="1">The sequence shown here is derived from an EMBL/GenBank/DDBJ whole genome shotgun (WGS) entry which is preliminary data.</text>
</comment>
<gene>
    <name evidence="1" type="ORF">BV22DRAFT_208125</name>
</gene>
<sequence>MQYRDHGSDSSYDIVPVPRGTVDTSRHRPPPAPTTVQVDDDFDAITADDGFGTVYGEWAETHEVHHHQENRGYTDSQNEYGRYTNEVEQIFGSDINLEVTRGGRSAGGEAKDNSFSSPMMRNRETNVSQSPLKRGGSMSRSSGEPLQHRGSARGAKVTMWREEVARNEESEYGSDQHDRGAEVFHPSGHFQRPRDRTYESGTRGGGSVPVQPGESGQIGDSRMKGLSSRRPGEIEVSVAQDIELLGLTG</sequence>
<accession>A0ACB8BR55</accession>
<organism evidence="1 2">
    <name type="scientific">Leucogyrophana mollusca</name>
    <dbReference type="NCBI Taxonomy" id="85980"/>
    <lineage>
        <taxon>Eukaryota</taxon>
        <taxon>Fungi</taxon>
        <taxon>Dikarya</taxon>
        <taxon>Basidiomycota</taxon>
        <taxon>Agaricomycotina</taxon>
        <taxon>Agaricomycetes</taxon>
        <taxon>Agaricomycetidae</taxon>
        <taxon>Boletales</taxon>
        <taxon>Boletales incertae sedis</taxon>
        <taxon>Leucogyrophana</taxon>
    </lineage>
</organism>
<keyword evidence="2" id="KW-1185">Reference proteome</keyword>
<evidence type="ECO:0000313" key="2">
    <source>
        <dbReference type="Proteomes" id="UP000790709"/>
    </source>
</evidence>